<sequence length="495" mass="54177">MALTISSRDSIPADRVKPATVWRRELQRATALLDFSMIVLAIAVALVVRFGNVVDVAVRGFSSVDYTVLSAVLCASWVASLHLNQAYKPELFGIGTEEYRRIGKATFGVFGALAIIALLAKLDLARGYLAIAFPLGLVLLLVERALVRQWIVRRRAGGDYAERALIVGAPAEVRHAAAAIRRNPSAGYVTTAVAVASDVGDTFRLDSLDPRDDEDVVPNLGTIADIPAAIENVDVLIIAGQATIGAKELRSIGWQLEGTQTKLALASSMTDVAGPRIHRRPVEGPPLMNVESPSYTGWKFAVKRCMDVVLSGAAILVLSPVFVVIAACIYFNDRGPILFRQTRVGVNGRLFKMSKFRSMVVDAERLRADLVADDPDGVLFKMRDDPRITKVGRFLRGYSLDELPQLFDVLLGHMSLVGPRPPLPDEVRRYESHVHRRLNVKPGVTGPWQVGGRSNLTWAESVQKDLYYVENWSVIGDISILLRTVGVVLKRDGAH</sequence>
<evidence type="ECO:0000313" key="9">
    <source>
        <dbReference type="EMBL" id="NNG39277.1"/>
    </source>
</evidence>
<dbReference type="PANTHER" id="PTHR30576">
    <property type="entry name" value="COLANIC BIOSYNTHESIS UDP-GLUCOSE LIPID CARRIER TRANSFERASE"/>
    <property type="match status" value="1"/>
</dbReference>
<evidence type="ECO:0000256" key="1">
    <source>
        <dbReference type="ARBA" id="ARBA00004141"/>
    </source>
</evidence>
<feature type="transmembrane region" description="Helical" evidence="7">
    <location>
        <begin position="66"/>
        <end position="84"/>
    </location>
</feature>
<evidence type="ECO:0000256" key="7">
    <source>
        <dbReference type="SAM" id="Phobius"/>
    </source>
</evidence>
<dbReference type="NCBIfam" id="TIGR03025">
    <property type="entry name" value="EPS_sugtrans"/>
    <property type="match status" value="1"/>
</dbReference>
<protein>
    <submittedName>
        <fullName evidence="9">Sugar transferase</fullName>
    </submittedName>
</protein>
<evidence type="ECO:0000256" key="6">
    <source>
        <dbReference type="ARBA" id="ARBA00023136"/>
    </source>
</evidence>
<keyword evidence="5 7" id="KW-1133">Transmembrane helix</keyword>
<evidence type="ECO:0000256" key="5">
    <source>
        <dbReference type="ARBA" id="ARBA00022989"/>
    </source>
</evidence>
<keyword evidence="10" id="KW-1185">Reference proteome</keyword>
<evidence type="ECO:0000259" key="8">
    <source>
        <dbReference type="Pfam" id="PF02397"/>
    </source>
</evidence>
<dbReference type="GO" id="GO:0016780">
    <property type="term" value="F:phosphotransferase activity, for other substituted phosphate groups"/>
    <property type="evidence" value="ECO:0007669"/>
    <property type="project" value="TreeGrafter"/>
</dbReference>
<feature type="domain" description="Bacterial sugar transferase" evidence="8">
    <location>
        <begin position="303"/>
        <end position="490"/>
    </location>
</feature>
<feature type="transmembrane region" description="Helical" evidence="7">
    <location>
        <begin position="128"/>
        <end position="147"/>
    </location>
</feature>
<dbReference type="PANTHER" id="PTHR30576:SF10">
    <property type="entry name" value="SLL5057 PROTEIN"/>
    <property type="match status" value="1"/>
</dbReference>
<evidence type="ECO:0000256" key="3">
    <source>
        <dbReference type="ARBA" id="ARBA00022679"/>
    </source>
</evidence>
<dbReference type="EMBL" id="JABENB010000001">
    <property type="protein sequence ID" value="NNG39277.1"/>
    <property type="molecule type" value="Genomic_DNA"/>
</dbReference>
<comment type="subcellular location">
    <subcellularLocation>
        <location evidence="1">Membrane</location>
        <topology evidence="1">Multi-pass membrane protein</topology>
    </subcellularLocation>
</comment>
<reference evidence="9 10" key="1">
    <citation type="submission" date="2020-05" db="EMBL/GenBank/DDBJ databases">
        <title>Flexivirga sp. ID2601S isolated from air conditioner.</title>
        <authorList>
            <person name="Kim D.H."/>
        </authorList>
    </citation>
    <scope>NUCLEOTIDE SEQUENCE [LARGE SCALE GENOMIC DNA]</scope>
    <source>
        <strain evidence="9 10">ID2601S</strain>
    </source>
</reference>
<evidence type="ECO:0000256" key="2">
    <source>
        <dbReference type="ARBA" id="ARBA00006464"/>
    </source>
</evidence>
<feature type="transmembrane region" description="Helical" evidence="7">
    <location>
        <begin position="105"/>
        <end position="122"/>
    </location>
</feature>
<feature type="transmembrane region" description="Helical" evidence="7">
    <location>
        <begin position="308"/>
        <end position="332"/>
    </location>
</feature>
<accession>A0A849AHD8</accession>
<dbReference type="Pfam" id="PF02397">
    <property type="entry name" value="Bac_transf"/>
    <property type="match status" value="1"/>
</dbReference>
<proteinExistence type="inferred from homology"/>
<evidence type="ECO:0000256" key="4">
    <source>
        <dbReference type="ARBA" id="ARBA00022692"/>
    </source>
</evidence>
<dbReference type="RefSeq" id="WP_171153895.1">
    <property type="nucleotide sequence ID" value="NZ_JABENB010000001.1"/>
</dbReference>
<dbReference type="InterPro" id="IPR003362">
    <property type="entry name" value="Bact_transf"/>
</dbReference>
<name>A0A849AHD8_9MICO</name>
<comment type="caution">
    <text evidence="9">The sequence shown here is derived from an EMBL/GenBank/DDBJ whole genome shotgun (WGS) entry which is preliminary data.</text>
</comment>
<keyword evidence="6 7" id="KW-0472">Membrane</keyword>
<dbReference type="AlphaFoldDB" id="A0A849AHD8"/>
<dbReference type="Pfam" id="PF13727">
    <property type="entry name" value="CoA_binding_3"/>
    <property type="match status" value="1"/>
</dbReference>
<keyword evidence="4 7" id="KW-0812">Transmembrane</keyword>
<dbReference type="GO" id="GO:0016020">
    <property type="term" value="C:membrane"/>
    <property type="evidence" value="ECO:0007669"/>
    <property type="project" value="UniProtKB-SubCell"/>
</dbReference>
<keyword evidence="3 9" id="KW-0808">Transferase</keyword>
<organism evidence="9 10">
    <name type="scientific">Flexivirga aerilata</name>
    <dbReference type="NCBI Taxonomy" id="1656889"/>
    <lineage>
        <taxon>Bacteria</taxon>
        <taxon>Bacillati</taxon>
        <taxon>Actinomycetota</taxon>
        <taxon>Actinomycetes</taxon>
        <taxon>Micrococcales</taxon>
        <taxon>Dermacoccaceae</taxon>
        <taxon>Flexivirga</taxon>
    </lineage>
</organism>
<comment type="similarity">
    <text evidence="2">Belongs to the bacterial sugar transferase family.</text>
</comment>
<feature type="transmembrane region" description="Helical" evidence="7">
    <location>
        <begin position="32"/>
        <end position="54"/>
    </location>
</feature>
<evidence type="ECO:0000313" key="10">
    <source>
        <dbReference type="Proteomes" id="UP000557772"/>
    </source>
</evidence>
<dbReference type="Proteomes" id="UP000557772">
    <property type="component" value="Unassembled WGS sequence"/>
</dbReference>
<dbReference type="InterPro" id="IPR017475">
    <property type="entry name" value="EPS_sugar_tfrase"/>
</dbReference>
<gene>
    <name evidence="9" type="ORF">HJ588_08315</name>
</gene>